<accession>A0ABX1R1C9</accession>
<sequence>MIARILYLFLLYIACLPLRAEHEEFLVNLPEAIKETSARKPVTEFFDKVYQAIDIKPTYVHLPARRGFLNLRQHKIHAEGYRAQEVGQREFGDLYRINIPLASVRIGIFCLNKTSCTISADQTYAIQRSFEHGQAICEQLAITCKYEQSQGAITKLLYRNVVDAVISPYPAYESYLCRSRHPVAYFKELSDYAFTIYHYTNLRDDEMRRRLEDALGKSLNESPSPFAVFYADPSLAVCGKIIKEVIS</sequence>
<evidence type="ECO:0008006" key="3">
    <source>
        <dbReference type="Google" id="ProtNLM"/>
    </source>
</evidence>
<dbReference type="EMBL" id="JAATNW010000005">
    <property type="protein sequence ID" value="NMH60273.1"/>
    <property type="molecule type" value="Genomic_DNA"/>
</dbReference>
<dbReference type="RefSeq" id="WP_169210841.1">
    <property type="nucleotide sequence ID" value="NZ_JAATNW010000005.1"/>
</dbReference>
<organism evidence="1 2">
    <name type="scientific">Alteromonas ponticola</name>
    <dbReference type="NCBI Taxonomy" id="2720613"/>
    <lineage>
        <taxon>Bacteria</taxon>
        <taxon>Pseudomonadati</taxon>
        <taxon>Pseudomonadota</taxon>
        <taxon>Gammaproteobacteria</taxon>
        <taxon>Alteromonadales</taxon>
        <taxon>Alteromonadaceae</taxon>
        <taxon>Alteromonas/Salinimonas group</taxon>
        <taxon>Alteromonas</taxon>
    </lineage>
</organism>
<evidence type="ECO:0000313" key="1">
    <source>
        <dbReference type="EMBL" id="NMH60273.1"/>
    </source>
</evidence>
<comment type="caution">
    <text evidence="1">The sequence shown here is derived from an EMBL/GenBank/DDBJ whole genome shotgun (WGS) entry which is preliminary data.</text>
</comment>
<proteinExistence type="predicted"/>
<dbReference type="Proteomes" id="UP000709336">
    <property type="component" value="Unassembled WGS sequence"/>
</dbReference>
<evidence type="ECO:0000313" key="2">
    <source>
        <dbReference type="Proteomes" id="UP000709336"/>
    </source>
</evidence>
<reference evidence="1 2" key="1">
    <citation type="submission" date="2020-03" db="EMBL/GenBank/DDBJ databases">
        <title>Alteromonas ponticola sp. nov., isolated from seawater.</title>
        <authorList>
            <person name="Yoon J.-H."/>
            <person name="Kim Y.-O."/>
        </authorList>
    </citation>
    <scope>NUCLEOTIDE SEQUENCE [LARGE SCALE GENOMIC DNA]</scope>
    <source>
        <strain evidence="1 2">MYP5</strain>
    </source>
</reference>
<name>A0ABX1R1C9_9ALTE</name>
<protein>
    <recommendedName>
        <fullName evidence="3">ABC transporter substrate-binding protein</fullName>
    </recommendedName>
</protein>
<keyword evidence="2" id="KW-1185">Reference proteome</keyword>
<gene>
    <name evidence="1" type="ORF">HCJ96_09610</name>
</gene>